<dbReference type="Pfam" id="PF13205">
    <property type="entry name" value="Big_5"/>
    <property type="match status" value="1"/>
</dbReference>
<dbReference type="EMBL" id="QFLI01000009">
    <property type="protein sequence ID" value="PXX97744.1"/>
    <property type="molecule type" value="Genomic_DNA"/>
</dbReference>
<dbReference type="Proteomes" id="UP000248079">
    <property type="component" value="Unassembled WGS sequence"/>
</dbReference>
<keyword evidence="6" id="KW-1185">Reference proteome</keyword>
<evidence type="ECO:0000313" key="6">
    <source>
        <dbReference type="Proteomes" id="UP000248079"/>
    </source>
</evidence>
<accession>A0A2V3ZU20</accession>
<feature type="signal peptide" evidence="3">
    <location>
        <begin position="1"/>
        <end position="24"/>
    </location>
</feature>
<keyword evidence="1 3" id="KW-0732">Signal</keyword>
<evidence type="ECO:0000259" key="4">
    <source>
        <dbReference type="Pfam" id="PF13205"/>
    </source>
</evidence>
<dbReference type="PROSITE" id="PS51257">
    <property type="entry name" value="PROKAR_LIPOPROTEIN"/>
    <property type="match status" value="1"/>
</dbReference>
<gene>
    <name evidence="5" type="ORF">DF185_17390</name>
</gene>
<reference evidence="5 6" key="1">
    <citation type="submission" date="2018-05" db="EMBL/GenBank/DDBJ databases">
        <title>Marinifilum breve JC075T sp. nov., a marine bacterium isolated from Yongle Blue Hole in the South China Sea.</title>
        <authorList>
            <person name="Fu T."/>
        </authorList>
    </citation>
    <scope>NUCLEOTIDE SEQUENCE [LARGE SCALE GENOMIC DNA]</scope>
    <source>
        <strain evidence="5 6">JC075</strain>
    </source>
</reference>
<feature type="chain" id="PRO_5015934158" description="SbsA Ig-like domain-containing protein" evidence="3">
    <location>
        <begin position="25"/>
        <end position="637"/>
    </location>
</feature>
<dbReference type="SUPFAM" id="SSF49452">
    <property type="entry name" value="Starch-binding domain-like"/>
    <property type="match status" value="1"/>
</dbReference>
<dbReference type="OrthoDB" id="9809989at2"/>
<evidence type="ECO:0000256" key="1">
    <source>
        <dbReference type="ARBA" id="ARBA00022729"/>
    </source>
</evidence>
<protein>
    <recommendedName>
        <fullName evidence="4">SbsA Ig-like domain-containing protein</fullName>
    </recommendedName>
</protein>
<proteinExistence type="predicted"/>
<dbReference type="AlphaFoldDB" id="A0A2V3ZU20"/>
<dbReference type="InterPro" id="IPR032812">
    <property type="entry name" value="SbsA_Ig"/>
</dbReference>
<evidence type="ECO:0000313" key="5">
    <source>
        <dbReference type="EMBL" id="PXX97744.1"/>
    </source>
</evidence>
<name>A0A2V3ZU20_9BACT</name>
<organism evidence="5 6">
    <name type="scientific">Marinifilum breve</name>
    <dbReference type="NCBI Taxonomy" id="2184082"/>
    <lineage>
        <taxon>Bacteria</taxon>
        <taxon>Pseudomonadati</taxon>
        <taxon>Bacteroidota</taxon>
        <taxon>Bacteroidia</taxon>
        <taxon>Marinilabiliales</taxon>
        <taxon>Marinifilaceae</taxon>
    </lineage>
</organism>
<comment type="caution">
    <text evidence="5">The sequence shown here is derived from an EMBL/GenBank/DDBJ whole genome shotgun (WGS) entry which is preliminary data.</text>
</comment>
<sequence length="637" mass="73840">MNLKKIALNILLGLSVSLFIYSCANQGYPTGGPEDKTPPKVVKTTPENYALNFKGGKVEIFFDEFVRLENINEKFVVSPPFKKNPIVKLKGRSIYVKLEEELKENTTYTLDFGDGIVDNNEGNPLGEYQFVFSTGETIDSLSIKGKIDNAFDELPVEKSMVMAYLNTHDSVPLTTTPDYIALTDSAGYFQLNNLREGTYKLFAIVDGNKDYLYNGPGEMIGFFDELIVPSAHRFEQLDSIGGDSVVVSRATALEPNNVHIRMFDEENPLQYLTGYKRPRREKLEFEFNAKRTDSLKIDFVGFEENPDWFLAEINPTKDTLSFWITDSTIYKRDTLLAALEYLKTDTTNQLSLFQDTVKLNFKDKKKAKQSKKKKKKQVKIQKPKYQFSFKASSSQDLHKNIAMRFDEPLAKINYDSIHFYQLKDTLEIPAEFKIEKDPKNLLQYNFIVDWEPETSYKIDIDSTAFQNIYGIYSDSFEGKITTRELEHYGKLFMNVSGVKMPTLVQLLESGKEEKIIQTKKIKSDQTIIFDYLEPKTYIVKIIEDRNENGVWDTGNYKEKVQPEQVYYFYKELKVRSNWEVEDRIMIPASKEVMFQSHDHDDECHDPNCDHEHHDHDHEAKEMKKAIDKKAKKNKRKK</sequence>
<feature type="domain" description="SbsA Ig-like" evidence="4">
    <location>
        <begin position="35"/>
        <end position="134"/>
    </location>
</feature>
<feature type="region of interest" description="Disordered" evidence="2">
    <location>
        <begin position="604"/>
        <end position="637"/>
    </location>
</feature>
<feature type="compositionally biased region" description="Basic and acidic residues" evidence="2">
    <location>
        <begin position="604"/>
        <end position="628"/>
    </location>
</feature>
<evidence type="ECO:0000256" key="2">
    <source>
        <dbReference type="SAM" id="MobiDB-lite"/>
    </source>
</evidence>
<dbReference type="InterPro" id="IPR013784">
    <property type="entry name" value="Carb-bd-like_fold"/>
</dbReference>
<dbReference type="GO" id="GO:0030246">
    <property type="term" value="F:carbohydrate binding"/>
    <property type="evidence" value="ECO:0007669"/>
    <property type="project" value="InterPro"/>
</dbReference>
<evidence type="ECO:0000256" key="3">
    <source>
        <dbReference type="SAM" id="SignalP"/>
    </source>
</evidence>